<accession>A0A5R9IP10</accession>
<dbReference type="EMBL" id="VCBC01000005">
    <property type="protein sequence ID" value="TLU66203.1"/>
    <property type="molecule type" value="Genomic_DNA"/>
</dbReference>
<evidence type="ECO:0000313" key="1">
    <source>
        <dbReference type="EMBL" id="TLU66203.1"/>
    </source>
</evidence>
<reference evidence="1 2" key="1">
    <citation type="submission" date="2019-05" db="EMBL/GenBank/DDBJ databases">
        <title>Genome sequences of Thalassotalea litorea 1K03283.</title>
        <authorList>
            <person name="Zhang D."/>
        </authorList>
    </citation>
    <scope>NUCLEOTIDE SEQUENCE [LARGE SCALE GENOMIC DNA]</scope>
    <source>
        <strain evidence="1 2">MCCC 1K03283</strain>
    </source>
</reference>
<dbReference type="RefSeq" id="WP_138319079.1">
    <property type="nucleotide sequence ID" value="NZ_VCBC01000005.1"/>
</dbReference>
<name>A0A5R9IP10_9GAMM</name>
<organism evidence="1 2">
    <name type="scientific">Thalassotalea litorea</name>
    <dbReference type="NCBI Taxonomy" id="2020715"/>
    <lineage>
        <taxon>Bacteria</taxon>
        <taxon>Pseudomonadati</taxon>
        <taxon>Pseudomonadota</taxon>
        <taxon>Gammaproteobacteria</taxon>
        <taxon>Alteromonadales</taxon>
        <taxon>Colwelliaceae</taxon>
        <taxon>Thalassotalea</taxon>
    </lineage>
</organism>
<protein>
    <submittedName>
        <fullName evidence="1">Uncharacterized protein</fullName>
    </submittedName>
</protein>
<evidence type="ECO:0000313" key="2">
    <source>
        <dbReference type="Proteomes" id="UP000307790"/>
    </source>
</evidence>
<sequence length="104" mass="11485">MKAATPRMAQKAKKTPLSGFFNVAVINMDVLNVIIPWMDQMMTINPGCFECRHAMDGAKARKTPLSGFFNVAVINMDVLNAATPWMAQKQESPQLAGFQKVAVR</sequence>
<dbReference type="AlphaFoldDB" id="A0A5R9IP10"/>
<keyword evidence="2" id="KW-1185">Reference proteome</keyword>
<proteinExistence type="predicted"/>
<gene>
    <name evidence="1" type="ORF">FE810_05665</name>
</gene>
<dbReference type="Proteomes" id="UP000307790">
    <property type="component" value="Unassembled WGS sequence"/>
</dbReference>
<comment type="caution">
    <text evidence="1">The sequence shown here is derived from an EMBL/GenBank/DDBJ whole genome shotgun (WGS) entry which is preliminary data.</text>
</comment>